<dbReference type="FunFam" id="3.40.50.300:FF:000366">
    <property type="entry name" value="GTPase, IMAP family member 2"/>
    <property type="match status" value="1"/>
</dbReference>
<dbReference type="SUPFAM" id="SSF52540">
    <property type="entry name" value="P-loop containing nucleoside triphosphate hydrolases"/>
    <property type="match status" value="1"/>
</dbReference>
<dbReference type="Gene3D" id="3.40.50.300">
    <property type="entry name" value="P-loop containing nucleotide triphosphate hydrolases"/>
    <property type="match status" value="1"/>
</dbReference>
<reference evidence="5 6" key="1">
    <citation type="journal article" date="2013" name="Nat. Commun.">
        <title>Genome analysis reveals insights into physiology and longevity of the Brandt's bat Myotis brandtii.</title>
        <authorList>
            <person name="Seim I."/>
            <person name="Fang X."/>
            <person name="Xiong Z."/>
            <person name="Lobanov A.V."/>
            <person name="Huang Z."/>
            <person name="Ma S."/>
            <person name="Feng Y."/>
            <person name="Turanov A.A."/>
            <person name="Zhu Y."/>
            <person name="Lenz T.L."/>
            <person name="Gerashchenko M.V."/>
            <person name="Fan D."/>
            <person name="Hee Yim S."/>
            <person name="Yao X."/>
            <person name="Jordan D."/>
            <person name="Xiong Y."/>
            <person name="Ma Y."/>
            <person name="Lyapunov A.N."/>
            <person name="Chen G."/>
            <person name="Kulakova O.I."/>
            <person name="Sun Y."/>
            <person name="Lee S.G."/>
            <person name="Bronson R.T."/>
            <person name="Moskalev A.A."/>
            <person name="Sunyaev S.R."/>
            <person name="Zhang G."/>
            <person name="Krogh A."/>
            <person name="Wang J."/>
            <person name="Gladyshev V.N."/>
        </authorList>
    </citation>
    <scope>NUCLEOTIDE SEQUENCE [LARGE SCALE GENOMIC DNA]</scope>
</reference>
<dbReference type="GO" id="GO:0005525">
    <property type="term" value="F:GTP binding"/>
    <property type="evidence" value="ECO:0007669"/>
    <property type="project" value="UniProtKB-KW"/>
</dbReference>
<accession>S7PBY6</accession>
<evidence type="ECO:0000256" key="1">
    <source>
        <dbReference type="ARBA" id="ARBA00008535"/>
    </source>
</evidence>
<gene>
    <name evidence="5" type="ORF">D623_10003746</name>
</gene>
<dbReference type="AlphaFoldDB" id="S7PBY6"/>
<evidence type="ECO:0000256" key="2">
    <source>
        <dbReference type="ARBA" id="ARBA00022741"/>
    </source>
</evidence>
<keyword evidence="2" id="KW-0547">Nucleotide-binding</keyword>
<sequence>MEGLPKSRYGTKAEGTKNGRDILVVDTPSIFETKAQDQEMYKDIGHCYVLSAPGPHVLLLVTQLGCFTARNTVAVRRVKEVFWAGAMRHVVVLFTHKEDLGDMPLNEYVAKTGNFSLKILVQECGKRYCGLKNQATGEEQRKQPEKLMAVVENL</sequence>
<dbReference type="PANTHER" id="PTHR10903:SF69">
    <property type="entry name" value="GTPASE IMAP FAMILY MEMBER 5"/>
    <property type="match status" value="1"/>
</dbReference>
<dbReference type="EMBL" id="KE162306">
    <property type="protein sequence ID" value="EPQ07733.1"/>
    <property type="molecule type" value="Genomic_DNA"/>
</dbReference>
<dbReference type="InterPro" id="IPR045058">
    <property type="entry name" value="GIMA/IAN/Toc"/>
</dbReference>
<proteinExistence type="inferred from homology"/>
<keyword evidence="6" id="KW-1185">Reference proteome</keyword>
<evidence type="ECO:0000313" key="5">
    <source>
        <dbReference type="EMBL" id="EPQ07733.1"/>
    </source>
</evidence>
<dbReference type="InterPro" id="IPR027417">
    <property type="entry name" value="P-loop_NTPase"/>
</dbReference>
<evidence type="ECO:0000259" key="4">
    <source>
        <dbReference type="PROSITE" id="PS51720"/>
    </source>
</evidence>
<evidence type="ECO:0000313" key="6">
    <source>
        <dbReference type="Proteomes" id="UP000052978"/>
    </source>
</evidence>
<protein>
    <submittedName>
        <fullName evidence="5">GTPase IMAP family member 5</fullName>
    </submittedName>
</protein>
<dbReference type="Proteomes" id="UP000052978">
    <property type="component" value="Unassembled WGS sequence"/>
</dbReference>
<dbReference type="PANTHER" id="PTHR10903">
    <property type="entry name" value="GTPASE, IMAP FAMILY MEMBER-RELATED"/>
    <property type="match status" value="1"/>
</dbReference>
<comment type="similarity">
    <text evidence="1">Belongs to the TRAFAC class TrmE-Era-EngA-EngB-Septin-like GTPase superfamily. AIG1/Toc34/Toc159-like paraseptin GTPase family. IAN subfamily.</text>
</comment>
<feature type="domain" description="AIG1-type G" evidence="4">
    <location>
        <begin position="1"/>
        <end position="154"/>
    </location>
</feature>
<evidence type="ECO:0000256" key="3">
    <source>
        <dbReference type="ARBA" id="ARBA00023134"/>
    </source>
</evidence>
<dbReference type="Pfam" id="PF04548">
    <property type="entry name" value="AIG1"/>
    <property type="match status" value="1"/>
</dbReference>
<dbReference type="InterPro" id="IPR006703">
    <property type="entry name" value="G_AIG1"/>
</dbReference>
<name>S7PBY6_MYOBR</name>
<keyword evidence="3" id="KW-0342">GTP-binding</keyword>
<organism evidence="5 6">
    <name type="scientific">Myotis brandtii</name>
    <name type="common">Brandt's bat</name>
    <dbReference type="NCBI Taxonomy" id="109478"/>
    <lineage>
        <taxon>Eukaryota</taxon>
        <taxon>Metazoa</taxon>
        <taxon>Chordata</taxon>
        <taxon>Craniata</taxon>
        <taxon>Vertebrata</taxon>
        <taxon>Euteleostomi</taxon>
        <taxon>Mammalia</taxon>
        <taxon>Eutheria</taxon>
        <taxon>Laurasiatheria</taxon>
        <taxon>Chiroptera</taxon>
        <taxon>Yangochiroptera</taxon>
        <taxon>Vespertilionidae</taxon>
        <taxon>Myotis</taxon>
    </lineage>
</organism>
<dbReference type="PROSITE" id="PS51720">
    <property type="entry name" value="G_AIG1"/>
    <property type="match status" value="1"/>
</dbReference>